<name>A0AAD8MMG2_9APIA</name>
<keyword evidence="7 12" id="KW-1015">Disulfide bond</keyword>
<dbReference type="FunFam" id="3.30.200.20:FF:000195">
    <property type="entry name" value="G-type lectin S-receptor-like serine/threonine-protein kinase"/>
    <property type="match status" value="1"/>
</dbReference>
<dbReference type="InterPro" id="IPR000858">
    <property type="entry name" value="S_locus_glycoprot_dom"/>
</dbReference>
<feature type="domain" description="EGF-like" evidence="15">
    <location>
        <begin position="287"/>
        <end position="326"/>
    </location>
</feature>
<dbReference type="AlphaFoldDB" id="A0AAD8MMG2"/>
<dbReference type="PROSITE" id="PS50948">
    <property type="entry name" value="PAN"/>
    <property type="match status" value="1"/>
</dbReference>
<evidence type="ECO:0000256" key="8">
    <source>
        <dbReference type="ARBA" id="ARBA00023180"/>
    </source>
</evidence>
<feature type="disulfide bond" evidence="12">
    <location>
        <begin position="297"/>
        <end position="314"/>
    </location>
</feature>
<dbReference type="CDD" id="cd01098">
    <property type="entry name" value="PAN_AP_plant"/>
    <property type="match status" value="1"/>
</dbReference>
<comment type="caution">
    <text evidence="12">Lacks conserved residue(s) required for the propagation of feature annotation.</text>
</comment>
<dbReference type="SMART" id="SM00220">
    <property type="entry name" value="S_TKc"/>
    <property type="match status" value="1"/>
</dbReference>
<keyword evidence="6 11" id="KW-0067">ATP-binding</keyword>
<evidence type="ECO:0000259" key="17">
    <source>
        <dbReference type="PROSITE" id="PS50948"/>
    </source>
</evidence>
<comment type="catalytic activity">
    <reaction evidence="9 11">
        <text>L-threonyl-[protein] + ATP = O-phospho-L-threonyl-[protein] + ADP + H(+)</text>
        <dbReference type="Rhea" id="RHEA:46608"/>
        <dbReference type="Rhea" id="RHEA-COMP:11060"/>
        <dbReference type="Rhea" id="RHEA-COMP:11605"/>
        <dbReference type="ChEBI" id="CHEBI:15378"/>
        <dbReference type="ChEBI" id="CHEBI:30013"/>
        <dbReference type="ChEBI" id="CHEBI:30616"/>
        <dbReference type="ChEBI" id="CHEBI:61977"/>
        <dbReference type="ChEBI" id="CHEBI:456216"/>
        <dbReference type="EC" id="2.7.11.1"/>
    </reaction>
</comment>
<dbReference type="Gene3D" id="1.10.510.10">
    <property type="entry name" value="Transferase(Phosphotransferase) domain 1"/>
    <property type="match status" value="1"/>
</dbReference>
<evidence type="ECO:0000256" key="13">
    <source>
        <dbReference type="SAM" id="SignalP"/>
    </source>
</evidence>
<proteinExistence type="inferred from homology"/>
<evidence type="ECO:0000256" key="3">
    <source>
        <dbReference type="ARBA" id="ARBA00022729"/>
    </source>
</evidence>
<dbReference type="FunFam" id="1.10.510.10:FF:000060">
    <property type="entry name" value="G-type lectin S-receptor-like serine/threonine-protein kinase"/>
    <property type="match status" value="1"/>
</dbReference>
<reference evidence="18" key="1">
    <citation type="submission" date="2023-02" db="EMBL/GenBank/DDBJ databases">
        <title>Genome of toxic invasive species Heracleum sosnowskyi carries increased number of genes despite the absence of recent whole-genome duplications.</title>
        <authorList>
            <person name="Schelkunov M."/>
            <person name="Shtratnikova V."/>
            <person name="Makarenko M."/>
            <person name="Klepikova A."/>
            <person name="Omelchenko D."/>
            <person name="Novikova G."/>
            <person name="Obukhova E."/>
            <person name="Bogdanov V."/>
            <person name="Penin A."/>
            <person name="Logacheva M."/>
        </authorList>
    </citation>
    <scope>NUCLEOTIDE SEQUENCE</scope>
    <source>
        <strain evidence="18">Hsosn_3</strain>
        <tissue evidence="18">Leaf</tissue>
    </source>
</reference>
<evidence type="ECO:0000256" key="11">
    <source>
        <dbReference type="PIRNR" id="PIRNR000641"/>
    </source>
</evidence>
<keyword evidence="3 13" id="KW-0732">Signal</keyword>
<evidence type="ECO:0000256" key="2">
    <source>
        <dbReference type="ARBA" id="ARBA00022679"/>
    </source>
</evidence>
<feature type="signal peptide" evidence="13">
    <location>
        <begin position="1"/>
        <end position="22"/>
    </location>
</feature>
<dbReference type="PANTHER" id="PTHR32444:SF235">
    <property type="entry name" value="OS01G0783900 PROTEIN"/>
    <property type="match status" value="1"/>
</dbReference>
<dbReference type="PROSITE" id="PS00108">
    <property type="entry name" value="PROTEIN_KINASE_ST"/>
    <property type="match status" value="1"/>
</dbReference>
<evidence type="ECO:0000256" key="6">
    <source>
        <dbReference type="ARBA" id="ARBA00022840"/>
    </source>
</evidence>
<dbReference type="InterPro" id="IPR000742">
    <property type="entry name" value="EGF"/>
</dbReference>
<feature type="domain" description="Protein kinase" evidence="14">
    <location>
        <begin position="462"/>
        <end position="739"/>
    </location>
</feature>
<dbReference type="FunFam" id="2.90.10.10:FF:000004">
    <property type="entry name" value="G-type lectin S-receptor-like serine/threonine-protein kinase"/>
    <property type="match status" value="1"/>
</dbReference>
<dbReference type="SMART" id="SM00108">
    <property type="entry name" value="B_lectin"/>
    <property type="match status" value="1"/>
</dbReference>
<comment type="caution">
    <text evidence="18">The sequence shown here is derived from an EMBL/GenBank/DDBJ whole genome shotgun (WGS) entry which is preliminary data.</text>
</comment>
<keyword evidence="5 11" id="KW-0418">Kinase</keyword>
<dbReference type="GO" id="GO:0004674">
    <property type="term" value="F:protein serine/threonine kinase activity"/>
    <property type="evidence" value="ECO:0007669"/>
    <property type="project" value="UniProtKB-KW"/>
</dbReference>
<dbReference type="Pfam" id="PF07714">
    <property type="entry name" value="PK_Tyr_Ser-Thr"/>
    <property type="match status" value="1"/>
</dbReference>
<dbReference type="Pfam" id="PF01453">
    <property type="entry name" value="B_lectin"/>
    <property type="match status" value="1"/>
</dbReference>
<evidence type="ECO:0000256" key="5">
    <source>
        <dbReference type="ARBA" id="ARBA00022777"/>
    </source>
</evidence>
<comment type="catalytic activity">
    <reaction evidence="10 11">
        <text>L-seryl-[protein] + ATP = O-phospho-L-seryl-[protein] + ADP + H(+)</text>
        <dbReference type="Rhea" id="RHEA:17989"/>
        <dbReference type="Rhea" id="RHEA-COMP:9863"/>
        <dbReference type="Rhea" id="RHEA-COMP:11604"/>
        <dbReference type="ChEBI" id="CHEBI:15378"/>
        <dbReference type="ChEBI" id="CHEBI:29999"/>
        <dbReference type="ChEBI" id="CHEBI:30616"/>
        <dbReference type="ChEBI" id="CHEBI:83421"/>
        <dbReference type="ChEBI" id="CHEBI:456216"/>
        <dbReference type="EC" id="2.7.11.1"/>
    </reaction>
</comment>
<keyword evidence="18" id="KW-0675">Receptor</keyword>
<dbReference type="InterPro" id="IPR001480">
    <property type="entry name" value="Bulb-type_lectin_dom"/>
</dbReference>
<dbReference type="InterPro" id="IPR000719">
    <property type="entry name" value="Prot_kinase_dom"/>
</dbReference>
<dbReference type="InterPro" id="IPR003609">
    <property type="entry name" value="Pan_app"/>
</dbReference>
<dbReference type="EC" id="2.7.11.1" evidence="11"/>
<dbReference type="CDD" id="cd00028">
    <property type="entry name" value="B_lectin"/>
    <property type="match status" value="1"/>
</dbReference>
<organism evidence="18 19">
    <name type="scientific">Heracleum sosnowskyi</name>
    <dbReference type="NCBI Taxonomy" id="360622"/>
    <lineage>
        <taxon>Eukaryota</taxon>
        <taxon>Viridiplantae</taxon>
        <taxon>Streptophyta</taxon>
        <taxon>Embryophyta</taxon>
        <taxon>Tracheophyta</taxon>
        <taxon>Spermatophyta</taxon>
        <taxon>Magnoliopsida</taxon>
        <taxon>eudicotyledons</taxon>
        <taxon>Gunneridae</taxon>
        <taxon>Pentapetalae</taxon>
        <taxon>asterids</taxon>
        <taxon>campanulids</taxon>
        <taxon>Apiales</taxon>
        <taxon>Apiaceae</taxon>
        <taxon>Apioideae</taxon>
        <taxon>apioid superclade</taxon>
        <taxon>Tordylieae</taxon>
        <taxon>Tordyliinae</taxon>
        <taxon>Heracleum</taxon>
    </lineage>
</organism>
<protein>
    <recommendedName>
        <fullName evidence="11">Receptor-like serine/threonine-protein kinase</fullName>
        <ecNumber evidence="11">2.7.11.1</ecNumber>
    </recommendedName>
</protein>
<dbReference type="PROSITE" id="PS50927">
    <property type="entry name" value="BULB_LECTIN"/>
    <property type="match status" value="1"/>
</dbReference>
<evidence type="ECO:0000259" key="15">
    <source>
        <dbReference type="PROSITE" id="PS50026"/>
    </source>
</evidence>
<keyword evidence="19" id="KW-1185">Reference proteome</keyword>
<keyword evidence="4 11" id="KW-0547">Nucleotide-binding</keyword>
<dbReference type="PROSITE" id="PS50026">
    <property type="entry name" value="EGF_3"/>
    <property type="match status" value="1"/>
</dbReference>
<evidence type="ECO:0000259" key="14">
    <source>
        <dbReference type="PROSITE" id="PS50011"/>
    </source>
</evidence>
<dbReference type="Pfam" id="PF00954">
    <property type="entry name" value="S_locus_glycop"/>
    <property type="match status" value="1"/>
</dbReference>
<sequence length="777" mass="87240">MANTAFILFFFAFSAILLMSTAVDIITVNQTVTDEGNGTIDSASEVFRLGFFSPGKSKNRYLGIWYMKILPRVVVWVANRDTPLSDTSGVLRVESNGRLVLSDGSGRVIWLTNSTRSVVDNTTVAQLFDSGNLVIRNGNDGDPKNYFWESFDYPGNHLLPTQKIGFDFRKGLERYLSSWRSPDDPAPGNYSLRVNIDGYPQLMGYNHSNVIFRIGPWDSVEFSGLRFLEPDQSFIPDSALNKEEIYYSYNVPKSPVIVRMVLSPDGVAQILAWNDKKQSWTTNLNSEQDVCEQFALCGPYGTCDSRKAGGDGVCGCVKGFEPKDPKKWKSGNWSDGCVRKTPLSCGNGDKFFLYINGKLPDTRTAQYNTSMDLQSCKIACLNNCSCTAYSNIDVRQGGMGCMLWFNDLNDIRDYYGPGLQFYVKTADSGKIEVNGSVRENKREELDLPLVDFAIIAKATRNFSLNNKLGEGGFGPVYKGTLEDGQEIAVKRLSKQSRQGLDEFKNEVSVIAKLQHRNLVRLLGCCIEDGEMLLIYEYMPNKSLDAILFDEELSKTLDWPMRQNIICGIARGLLYLHQDSRLRIIHRDLKAGNVLLDREMNPRISDFGMAKSFTGTQTEAYTTRVVGTFGYMSPEYALDGTFSVKSDVYSFGVLVLEIVTGKKMGRFYHSDHSPNLLSYAWTLYEEGKLSELFDSKSLETHDKFEAFRAIQIGLLCVNTYPEDRPSMSYVVSMLTCETELPRPMRPGAYNFKSSDSMTDPLTKTWTTSSISLTDFGPR</sequence>
<dbReference type="SUPFAM" id="SSF51110">
    <property type="entry name" value="alpha-D-mannose-specific plant lectins"/>
    <property type="match status" value="1"/>
</dbReference>
<feature type="domain" description="Bulb-type lectin" evidence="16">
    <location>
        <begin position="23"/>
        <end position="148"/>
    </location>
</feature>
<evidence type="ECO:0000256" key="7">
    <source>
        <dbReference type="ARBA" id="ARBA00023157"/>
    </source>
</evidence>
<dbReference type="SMART" id="SM00473">
    <property type="entry name" value="PAN_AP"/>
    <property type="match status" value="1"/>
</dbReference>
<dbReference type="SUPFAM" id="SSF56112">
    <property type="entry name" value="Protein kinase-like (PK-like)"/>
    <property type="match status" value="1"/>
</dbReference>
<evidence type="ECO:0000259" key="16">
    <source>
        <dbReference type="PROSITE" id="PS50927"/>
    </source>
</evidence>
<dbReference type="Gene3D" id="2.90.10.10">
    <property type="entry name" value="Bulb-type lectin domain"/>
    <property type="match status" value="1"/>
</dbReference>
<reference evidence="18" key="2">
    <citation type="submission" date="2023-05" db="EMBL/GenBank/DDBJ databases">
        <authorList>
            <person name="Schelkunov M.I."/>
        </authorList>
    </citation>
    <scope>NUCLEOTIDE SEQUENCE</scope>
    <source>
        <strain evidence="18">Hsosn_3</strain>
        <tissue evidence="18">Leaf</tissue>
    </source>
</reference>
<keyword evidence="1 11" id="KW-0723">Serine/threonine-protein kinase</keyword>
<dbReference type="InterPro" id="IPR036426">
    <property type="entry name" value="Bulb-type_lectin_dom_sf"/>
</dbReference>
<evidence type="ECO:0000256" key="9">
    <source>
        <dbReference type="ARBA" id="ARBA00047899"/>
    </source>
</evidence>
<dbReference type="Gene3D" id="3.30.200.20">
    <property type="entry name" value="Phosphorylase Kinase, domain 1"/>
    <property type="match status" value="1"/>
</dbReference>
<dbReference type="GO" id="GO:0005524">
    <property type="term" value="F:ATP binding"/>
    <property type="evidence" value="ECO:0007669"/>
    <property type="project" value="UniProtKB-KW"/>
</dbReference>
<evidence type="ECO:0000313" key="19">
    <source>
        <dbReference type="Proteomes" id="UP001237642"/>
    </source>
</evidence>
<gene>
    <name evidence="18" type="ORF">POM88_019680</name>
</gene>
<feature type="chain" id="PRO_5042146017" description="Receptor-like serine/threonine-protein kinase" evidence="13">
    <location>
        <begin position="23"/>
        <end position="777"/>
    </location>
</feature>
<keyword evidence="2 11" id="KW-0808">Transferase</keyword>
<evidence type="ECO:0000256" key="10">
    <source>
        <dbReference type="ARBA" id="ARBA00048679"/>
    </source>
</evidence>
<comment type="similarity">
    <text evidence="11">Belongs to the protein kinase superfamily. Ser/Thr protein kinase family.</text>
</comment>
<evidence type="ECO:0000256" key="4">
    <source>
        <dbReference type="ARBA" id="ARBA00022741"/>
    </source>
</evidence>
<evidence type="ECO:0000256" key="12">
    <source>
        <dbReference type="PROSITE-ProRule" id="PRU00076"/>
    </source>
</evidence>
<dbReference type="InterPro" id="IPR024171">
    <property type="entry name" value="SRK-like_kinase"/>
</dbReference>
<dbReference type="EMBL" id="JAUIZM010000005">
    <property type="protein sequence ID" value="KAK1381945.1"/>
    <property type="molecule type" value="Genomic_DNA"/>
</dbReference>
<feature type="domain" description="Apple" evidence="17">
    <location>
        <begin position="345"/>
        <end position="426"/>
    </location>
</feature>
<dbReference type="InterPro" id="IPR008271">
    <property type="entry name" value="Ser/Thr_kinase_AS"/>
</dbReference>
<dbReference type="CDD" id="cd14066">
    <property type="entry name" value="STKc_IRAK"/>
    <property type="match status" value="1"/>
</dbReference>
<evidence type="ECO:0000256" key="1">
    <source>
        <dbReference type="ARBA" id="ARBA00022527"/>
    </source>
</evidence>
<dbReference type="GO" id="GO:0048544">
    <property type="term" value="P:recognition of pollen"/>
    <property type="evidence" value="ECO:0007669"/>
    <property type="project" value="InterPro"/>
</dbReference>
<dbReference type="InterPro" id="IPR001245">
    <property type="entry name" value="Ser-Thr/Tyr_kinase_cat_dom"/>
</dbReference>
<dbReference type="PROSITE" id="PS50011">
    <property type="entry name" value="PROTEIN_KINASE_DOM"/>
    <property type="match status" value="1"/>
</dbReference>
<dbReference type="PIRSF" id="PIRSF000641">
    <property type="entry name" value="SRK"/>
    <property type="match status" value="1"/>
</dbReference>
<keyword evidence="12" id="KW-0245">EGF-like domain</keyword>
<dbReference type="Proteomes" id="UP001237642">
    <property type="component" value="Unassembled WGS sequence"/>
</dbReference>
<dbReference type="PANTHER" id="PTHR32444">
    <property type="entry name" value="BULB-TYPE LECTIN DOMAIN-CONTAINING PROTEIN"/>
    <property type="match status" value="1"/>
</dbReference>
<evidence type="ECO:0000313" key="18">
    <source>
        <dbReference type="EMBL" id="KAK1381945.1"/>
    </source>
</evidence>
<accession>A0AAD8MMG2</accession>
<dbReference type="InterPro" id="IPR011009">
    <property type="entry name" value="Kinase-like_dom_sf"/>
</dbReference>
<dbReference type="Pfam" id="PF08276">
    <property type="entry name" value="PAN_2"/>
    <property type="match status" value="1"/>
</dbReference>
<keyword evidence="8" id="KW-0325">Glycoprotein</keyword>